<reference evidence="8" key="3">
    <citation type="submission" date="2025-09" db="UniProtKB">
        <authorList>
            <consortium name="Ensembl"/>
        </authorList>
    </citation>
    <scope>IDENTIFICATION</scope>
</reference>
<proteinExistence type="inferred from homology"/>
<dbReference type="GO" id="GO:0005739">
    <property type="term" value="C:mitochondrion"/>
    <property type="evidence" value="ECO:0007669"/>
    <property type="project" value="UniProtKB-SubCell"/>
</dbReference>
<dbReference type="AlphaFoldDB" id="A0A803T0Z7"/>
<accession>A0A803T0Z7</accession>
<keyword evidence="2" id="KW-0809">Transit peptide</keyword>
<evidence type="ECO:0000256" key="6">
    <source>
        <dbReference type="ARBA" id="ARBA00033752"/>
    </source>
</evidence>
<dbReference type="Ensembl" id="ENSACAT00000037136.1">
    <property type="protein sequence ID" value="ENSACAP00000028887.1"/>
    <property type="gene ID" value="ENSACAG00000041172.1"/>
</dbReference>
<evidence type="ECO:0000256" key="2">
    <source>
        <dbReference type="ARBA" id="ARBA00022946"/>
    </source>
</evidence>
<dbReference type="Proteomes" id="UP000001646">
    <property type="component" value="Chromosome 5"/>
</dbReference>
<reference evidence="8" key="2">
    <citation type="submission" date="2025-08" db="UniProtKB">
        <authorList>
            <consortium name="Ensembl"/>
        </authorList>
    </citation>
    <scope>IDENTIFICATION</scope>
</reference>
<keyword evidence="4" id="KW-0496">Mitochondrion</keyword>
<name>A0A803T0Z7_ANOCA</name>
<evidence type="ECO:0000313" key="9">
    <source>
        <dbReference type="Proteomes" id="UP000001646"/>
    </source>
</evidence>
<reference evidence="8 9" key="1">
    <citation type="submission" date="2009-12" db="EMBL/GenBank/DDBJ databases">
        <title>The Genome Sequence of Anolis carolinensis (Green Anole Lizard).</title>
        <authorList>
            <consortium name="The Genome Sequencing Platform"/>
            <person name="Di Palma F."/>
            <person name="Alfoldi J."/>
            <person name="Heiman D."/>
            <person name="Young S."/>
            <person name="Grabherr M."/>
            <person name="Johnson J."/>
            <person name="Lander E.S."/>
            <person name="Lindblad-Toh K."/>
        </authorList>
    </citation>
    <scope>NUCLEOTIDE SEQUENCE [LARGE SCALE GENOMIC DNA]</scope>
    <source>
        <strain evidence="8 9">JBL SC #1</strain>
    </source>
</reference>
<dbReference type="PANTHER" id="PTHR28595">
    <property type="entry name" value="39S RIBOSOMAL PROTEIN L54, MITOCHONDRIAL"/>
    <property type="match status" value="1"/>
</dbReference>
<evidence type="ECO:0000256" key="3">
    <source>
        <dbReference type="ARBA" id="ARBA00022980"/>
    </source>
</evidence>
<evidence type="ECO:0000256" key="5">
    <source>
        <dbReference type="ARBA" id="ARBA00023274"/>
    </source>
</evidence>
<evidence type="ECO:0000256" key="4">
    <source>
        <dbReference type="ARBA" id="ARBA00023128"/>
    </source>
</evidence>
<dbReference type="InterPro" id="IPR013870">
    <property type="entry name" value="Ribosomal_mL54"/>
</dbReference>
<dbReference type="Pfam" id="PF08561">
    <property type="entry name" value="Ribosomal_L37"/>
    <property type="match status" value="1"/>
</dbReference>
<evidence type="ECO:0000313" key="8">
    <source>
        <dbReference type="Ensembl" id="ENSACAP00000028887.1"/>
    </source>
</evidence>
<dbReference type="GO" id="GO:0005840">
    <property type="term" value="C:ribosome"/>
    <property type="evidence" value="ECO:0007669"/>
    <property type="project" value="UniProtKB-KW"/>
</dbReference>
<sequence>MSRSNWHKQKATFPLPIMTSRASMAASRLGLRLALHRKGPILLTSHAMSAHIYKEGLPVALKPDAEYPEWLFQMYFGPCKKLKGLDLETPEYWRLLWRQTTQQWNKLCKTRPF</sequence>
<dbReference type="GO" id="GO:1990904">
    <property type="term" value="C:ribonucleoprotein complex"/>
    <property type="evidence" value="ECO:0007669"/>
    <property type="project" value="UniProtKB-KW"/>
</dbReference>
<dbReference type="InParanoid" id="A0A803T0Z7"/>
<comment type="subcellular location">
    <subcellularLocation>
        <location evidence="1">Mitochondrion</location>
    </subcellularLocation>
</comment>
<keyword evidence="5" id="KW-0687">Ribonucleoprotein</keyword>
<keyword evidence="9" id="KW-1185">Reference proteome</keyword>
<keyword evidence="3" id="KW-0689">Ribosomal protein</keyword>
<protein>
    <recommendedName>
        <fullName evidence="7">Large ribosomal subunit protein mL54</fullName>
    </recommendedName>
</protein>
<dbReference type="PANTHER" id="PTHR28595:SF1">
    <property type="entry name" value="LARGE RIBOSOMAL SUBUNIT PROTEIN ML54"/>
    <property type="match status" value="1"/>
</dbReference>
<evidence type="ECO:0000256" key="1">
    <source>
        <dbReference type="ARBA" id="ARBA00004173"/>
    </source>
</evidence>
<evidence type="ECO:0000256" key="7">
    <source>
        <dbReference type="ARBA" id="ARBA00035179"/>
    </source>
</evidence>
<comment type="similarity">
    <text evidence="6">Belongs to the mitochondrion-specific ribosomal protein mL54 family.</text>
</comment>
<organism evidence="8 9">
    <name type="scientific">Anolis carolinensis</name>
    <name type="common">Green anole</name>
    <name type="synonym">American chameleon</name>
    <dbReference type="NCBI Taxonomy" id="28377"/>
    <lineage>
        <taxon>Eukaryota</taxon>
        <taxon>Metazoa</taxon>
        <taxon>Chordata</taxon>
        <taxon>Craniata</taxon>
        <taxon>Vertebrata</taxon>
        <taxon>Euteleostomi</taxon>
        <taxon>Lepidosauria</taxon>
        <taxon>Squamata</taxon>
        <taxon>Bifurcata</taxon>
        <taxon>Unidentata</taxon>
        <taxon>Episquamata</taxon>
        <taxon>Toxicofera</taxon>
        <taxon>Iguania</taxon>
        <taxon>Dactyloidae</taxon>
        <taxon>Anolis</taxon>
    </lineage>
</organism>